<dbReference type="NCBIfam" id="TIGR03695">
    <property type="entry name" value="menH_SHCHC"/>
    <property type="match status" value="1"/>
</dbReference>
<dbReference type="Gene3D" id="3.40.50.1820">
    <property type="entry name" value="alpha/beta hydrolase"/>
    <property type="match status" value="1"/>
</dbReference>
<comment type="catalytic activity">
    <reaction evidence="3">
        <text>5-enolpyruvoyl-6-hydroxy-2-succinyl-cyclohex-3-ene-1-carboxylate = (1R,6R)-6-hydroxy-2-succinyl-cyclohexa-2,4-diene-1-carboxylate + pyruvate</text>
        <dbReference type="Rhea" id="RHEA:25597"/>
        <dbReference type="ChEBI" id="CHEBI:15361"/>
        <dbReference type="ChEBI" id="CHEBI:58689"/>
        <dbReference type="ChEBI" id="CHEBI:58818"/>
        <dbReference type="EC" id="4.2.99.20"/>
    </reaction>
</comment>
<gene>
    <name evidence="3" type="primary">menH</name>
    <name evidence="5" type="ORF">SAMN05216232_1483</name>
</gene>
<comment type="caution">
    <text evidence="5">The sequence shown here is derived from an EMBL/GenBank/DDBJ whole genome shotgun (WGS) entry which is preliminary data.</text>
</comment>
<comment type="subunit">
    <text evidence="3">Monomer.</text>
</comment>
<comment type="function">
    <text evidence="3">Catalyzes a proton abstraction reaction that results in 2,5-elimination of pyruvate from 2-succinyl-5-enolpyruvyl-6-hydroxy-3-cyclohexene-1-carboxylate (SEPHCHC) and the formation of 2-succinyl-6-hydroxy-2,4-cyclohexadiene-1-carboxylate (SHCHC).</text>
</comment>
<evidence type="ECO:0000313" key="5">
    <source>
        <dbReference type="EMBL" id="SEP97102.1"/>
    </source>
</evidence>
<dbReference type="PANTHER" id="PTHR42916:SF1">
    <property type="entry name" value="PROTEIN PHYLLO, CHLOROPLASTIC"/>
    <property type="match status" value="1"/>
</dbReference>
<dbReference type="EC" id="4.2.99.20" evidence="3"/>
<sequence>MYFKVNDASYWYKIDGEGEGEDTIVFLHGFTGTAATWTSFINDWQDYYQILTIDLPGHGKTTLDTPRTMEECCSDLVHLFDYLKLEKVHLAGYSMGGRTALSVAMLYPERIKSLMLESASPGLISDNDRKSRLNHDDKLASRVEQNGVESFVEFWGSIPLFKTQKSLPINIQKQIRDERLSQSADGLAYSLRYMGTGRQPSWWGQLQDITIPVLLLAGAYDQKFIDINKSMSERITSSKLVIVENAGHAIHVEQPGIFGRIVNEFYNSIQ</sequence>
<proteinExistence type="inferred from homology"/>
<comment type="similarity">
    <text evidence="3">Belongs to the AB hydrolase superfamily. MenH family.</text>
</comment>
<dbReference type="HAMAP" id="MF_01660">
    <property type="entry name" value="MenH"/>
    <property type="match status" value="1"/>
</dbReference>
<evidence type="ECO:0000259" key="4">
    <source>
        <dbReference type="Pfam" id="PF00561"/>
    </source>
</evidence>
<keyword evidence="2 3" id="KW-0456">Lyase</keyword>
<dbReference type="Proteomes" id="UP000198733">
    <property type="component" value="Unassembled WGS sequence"/>
</dbReference>
<comment type="pathway">
    <text evidence="3">Quinol/quinone metabolism; 1,4-dihydroxy-2-naphthoate biosynthesis; 1,4-dihydroxy-2-naphthoate from chorismate: step 3/7.</text>
</comment>
<dbReference type="InterPro" id="IPR022485">
    <property type="entry name" value="SHCHC_synthase_MenH"/>
</dbReference>
<dbReference type="SUPFAM" id="SSF53474">
    <property type="entry name" value="alpha/beta-Hydrolases"/>
    <property type="match status" value="1"/>
</dbReference>
<dbReference type="InterPro" id="IPR029058">
    <property type="entry name" value="AB_hydrolase_fold"/>
</dbReference>
<evidence type="ECO:0000256" key="2">
    <source>
        <dbReference type="ARBA" id="ARBA00023239"/>
    </source>
</evidence>
<dbReference type="EMBL" id="FOEH01000001">
    <property type="protein sequence ID" value="SEP97102.1"/>
    <property type="molecule type" value="Genomic_DNA"/>
</dbReference>
<dbReference type="PANTHER" id="PTHR42916">
    <property type="entry name" value="2-SUCCINYL-5-ENOLPYRUVYL-6-HYDROXY-3-CYCLOHEXENE-1-CARBOXYLATE SYNTHASE"/>
    <property type="match status" value="1"/>
</dbReference>
<reference evidence="5 6" key="1">
    <citation type="submission" date="2016-10" db="EMBL/GenBank/DDBJ databases">
        <authorList>
            <person name="Varghese N."/>
            <person name="Submissions S."/>
        </authorList>
    </citation>
    <scope>NUCLEOTIDE SEQUENCE [LARGE SCALE GENOMIC DNA]</scope>
    <source>
        <strain evidence="5 6">CGMCC 1.7734</strain>
    </source>
</reference>
<keyword evidence="6" id="KW-1185">Reference proteome</keyword>
<dbReference type="PRINTS" id="PR00111">
    <property type="entry name" value="ABHYDROLASE"/>
</dbReference>
<evidence type="ECO:0000313" key="6">
    <source>
        <dbReference type="Proteomes" id="UP000198733"/>
    </source>
</evidence>
<organism evidence="5 6">
    <name type="scientific">Virgibacillus subterraneus</name>
    <dbReference type="NCBI Taxonomy" id="621109"/>
    <lineage>
        <taxon>Bacteria</taxon>
        <taxon>Bacillati</taxon>
        <taxon>Bacillota</taxon>
        <taxon>Bacilli</taxon>
        <taxon>Bacillales</taxon>
        <taxon>Bacillaceae</taxon>
        <taxon>Virgibacillus</taxon>
    </lineage>
</organism>
<keyword evidence="1 3" id="KW-0474">Menaquinone biosynthesis</keyword>
<comment type="pathway">
    <text evidence="3">Quinol/quinone metabolism; menaquinone biosynthesis.</text>
</comment>
<name>A0A1H9C7G7_9BACI</name>
<dbReference type="Pfam" id="PF00561">
    <property type="entry name" value="Abhydrolase_1"/>
    <property type="match status" value="1"/>
</dbReference>
<evidence type="ECO:0000256" key="1">
    <source>
        <dbReference type="ARBA" id="ARBA00022428"/>
    </source>
</evidence>
<accession>A0A1H9C7G7</accession>
<dbReference type="InterPro" id="IPR000073">
    <property type="entry name" value="AB_hydrolase_1"/>
</dbReference>
<feature type="domain" description="AB hydrolase-1" evidence="4">
    <location>
        <begin position="23"/>
        <end position="254"/>
    </location>
</feature>
<protein>
    <recommendedName>
        <fullName evidence="3">Putative 2-succinyl-6-hydroxy-2,4-cyclohexadiene-1-carboxylate synthase</fullName>
        <shortName evidence="3">SHCHC synthase</shortName>
        <ecNumber evidence="3">4.2.99.20</ecNumber>
    </recommendedName>
</protein>
<dbReference type="RefSeq" id="WP_092503333.1">
    <property type="nucleotide sequence ID" value="NZ_FOEH01000001.1"/>
</dbReference>
<evidence type="ECO:0000256" key="3">
    <source>
        <dbReference type="HAMAP-Rule" id="MF_01660"/>
    </source>
</evidence>